<reference evidence="5 6" key="1">
    <citation type="submission" date="2020-08" db="EMBL/GenBank/DDBJ databases">
        <title>The genome sequence of type strain Novosphingobium flavum NBRC 111647.</title>
        <authorList>
            <person name="Liu Y."/>
        </authorList>
    </citation>
    <scope>NUCLEOTIDE SEQUENCE [LARGE SCALE GENOMIC DNA]</scope>
    <source>
        <strain evidence="5 6">NBRC 111647</strain>
    </source>
</reference>
<dbReference type="InterPro" id="IPR011765">
    <property type="entry name" value="Pept_M16_N"/>
</dbReference>
<name>A0A7X1FP27_9SPHN</name>
<evidence type="ECO:0000313" key="5">
    <source>
        <dbReference type="EMBL" id="MBC2663917.1"/>
    </source>
</evidence>
<feature type="domain" description="Peptidase M16 N-terminal" evidence="3">
    <location>
        <begin position="553"/>
        <end position="670"/>
    </location>
</feature>
<feature type="domain" description="Peptidase M16 C-terminal" evidence="4">
    <location>
        <begin position="703"/>
        <end position="866"/>
    </location>
</feature>
<feature type="signal peptide" evidence="2">
    <location>
        <begin position="1"/>
        <end position="21"/>
    </location>
</feature>
<proteinExistence type="predicted"/>
<comment type="caution">
    <text evidence="5">The sequence shown here is derived from an EMBL/GenBank/DDBJ whole genome shotgun (WGS) entry which is preliminary data.</text>
</comment>
<dbReference type="Gene3D" id="3.30.830.10">
    <property type="entry name" value="Metalloenzyme, LuxS/M16 peptidase-like"/>
    <property type="match status" value="4"/>
</dbReference>
<accession>A0A7X1FP27</accession>
<evidence type="ECO:0000259" key="3">
    <source>
        <dbReference type="Pfam" id="PF00675"/>
    </source>
</evidence>
<dbReference type="SUPFAM" id="SSF63411">
    <property type="entry name" value="LuxS/MPP-like metallohydrolase"/>
    <property type="match status" value="4"/>
</dbReference>
<dbReference type="PROSITE" id="PS51257">
    <property type="entry name" value="PROKAR_LIPOPROTEIN"/>
    <property type="match status" value="1"/>
</dbReference>
<keyword evidence="2" id="KW-0732">Signal</keyword>
<keyword evidence="6" id="KW-1185">Reference proteome</keyword>
<dbReference type="InterPro" id="IPR007863">
    <property type="entry name" value="Peptidase_M16_C"/>
</dbReference>
<sequence>MPRPNRLFSASLIALALTGCAASPAPLATAPAAPPPTAPPSAATPPAPPAQPAPLADLVSRVDIPYQKFVLANGLTVLVHTDRKAPIVGVTLYYRVGSKNEPKGKTGFAHLYEHLFFGGSENVPNFDIPLEGAGSTSTNGSTSYDRTNYVETVPTGALPLALFMESDRMGHLLGAVTQDKLNKQRGVVQNEKRQGDNQPYGLADYALGEGLYPVGHPYRHTPIGSMADLDAASLADVRQWFKDNYGPNNVVLALAGDIDAAAARPLVEKWFGDIPRGAQVPPVTAGPVTLAAPMRREMTDQVPTTRIYRTWSAPGLNDPEMPALVVGMDILGGLASSRFDNALVKGAQVATMATAMAQPMEQVSQLMAAMDVKDGVDRAAAEKAFDSEIARLLSEGPSEDEVRRAATRQASYQIGALEQVGGFSGKGATLAEGELYSHDPEKYRADLAAIAALTPAEVKAALQKWLGRPSFTLTVLPGQRTEKGELMGGWGDETAAKGKPVAKPAAKAAPAPKLVKSAPRAAPPVEPVGALAFPAVERSVLSNGIPVTLARRSAVPKVLVNLNFDAGTSADLSDAPGTQATMLALLDEGTASRSAIQIAEEQERLGATINAGASQDSSAIALDALAANLAPSLALMADLTLHPAFAAEDVARVKAQRLAELAQAEATPMQKAQRTMAPLLFGPAHPYGLPADGLGTEAALSALTPEALLAAHDKWLRPDLARITVVGDITMAELKPLLEQAFGNWAPPAAPKPAKPMAAPVPAAQARIVVVDRPGSPQSAILMGRILPLTGTVPDKEALDLANEVLGSGFLSRLNMDLREDKGWTYGVRSSIDRNVGPRTFTVATPVQSDRTGDAIKLLLADMKAFPASRPVEPVEVSRVTDGNVRGLPNRYETNGQVMGQVVINDRLGRPDDYVQTLPARYRAVDAKSLDTAARTYLGPDGLTIVVVGDRKLIEPQLKSVGLPVSYLEDSAKGP</sequence>
<feature type="domain" description="Peptidase M16 C-terminal" evidence="4">
    <location>
        <begin position="233"/>
        <end position="406"/>
    </location>
</feature>
<dbReference type="GO" id="GO:0046872">
    <property type="term" value="F:metal ion binding"/>
    <property type="evidence" value="ECO:0007669"/>
    <property type="project" value="InterPro"/>
</dbReference>
<dbReference type="EMBL" id="JACLAW010000001">
    <property type="protein sequence ID" value="MBC2663917.1"/>
    <property type="molecule type" value="Genomic_DNA"/>
</dbReference>
<dbReference type="Pfam" id="PF05193">
    <property type="entry name" value="Peptidase_M16_C"/>
    <property type="match status" value="2"/>
</dbReference>
<feature type="chain" id="PRO_5030846024" evidence="2">
    <location>
        <begin position="22"/>
        <end position="975"/>
    </location>
</feature>
<evidence type="ECO:0000256" key="2">
    <source>
        <dbReference type="SAM" id="SignalP"/>
    </source>
</evidence>
<organism evidence="5 6">
    <name type="scientific">Novosphingobium flavum</name>
    <dbReference type="NCBI Taxonomy" id="1778672"/>
    <lineage>
        <taxon>Bacteria</taxon>
        <taxon>Pseudomonadati</taxon>
        <taxon>Pseudomonadota</taxon>
        <taxon>Alphaproteobacteria</taxon>
        <taxon>Sphingomonadales</taxon>
        <taxon>Sphingomonadaceae</taxon>
        <taxon>Novosphingobium</taxon>
    </lineage>
</organism>
<gene>
    <name evidence="5" type="ORF">H7F51_00135</name>
</gene>
<feature type="domain" description="Peptidase M16 N-terminal" evidence="3">
    <location>
        <begin position="77"/>
        <end position="196"/>
    </location>
</feature>
<evidence type="ECO:0000313" key="6">
    <source>
        <dbReference type="Proteomes" id="UP000566813"/>
    </source>
</evidence>
<dbReference type="PANTHER" id="PTHR11851">
    <property type="entry name" value="METALLOPROTEASE"/>
    <property type="match status" value="1"/>
</dbReference>
<dbReference type="AlphaFoldDB" id="A0A7X1FP27"/>
<evidence type="ECO:0000256" key="1">
    <source>
        <dbReference type="SAM" id="MobiDB-lite"/>
    </source>
</evidence>
<dbReference type="PANTHER" id="PTHR11851:SF224">
    <property type="entry name" value="PROCESSING PROTEASE"/>
    <property type="match status" value="1"/>
</dbReference>
<dbReference type="InterPro" id="IPR011249">
    <property type="entry name" value="Metalloenz_LuxS/M16"/>
</dbReference>
<feature type="region of interest" description="Disordered" evidence="1">
    <location>
        <begin position="28"/>
        <end position="54"/>
    </location>
</feature>
<dbReference type="InterPro" id="IPR050361">
    <property type="entry name" value="MPP/UQCRC_Complex"/>
</dbReference>
<feature type="compositionally biased region" description="Pro residues" evidence="1">
    <location>
        <begin position="32"/>
        <end position="52"/>
    </location>
</feature>
<dbReference type="GO" id="GO:0008237">
    <property type="term" value="F:metallopeptidase activity"/>
    <property type="evidence" value="ECO:0007669"/>
    <property type="project" value="UniProtKB-KW"/>
</dbReference>
<protein>
    <submittedName>
        <fullName evidence="5">Insulinase family protein</fullName>
    </submittedName>
</protein>
<dbReference type="Pfam" id="PF00675">
    <property type="entry name" value="Peptidase_M16"/>
    <property type="match status" value="2"/>
</dbReference>
<evidence type="ECO:0000259" key="4">
    <source>
        <dbReference type="Pfam" id="PF05193"/>
    </source>
</evidence>
<dbReference type="Proteomes" id="UP000566813">
    <property type="component" value="Unassembled WGS sequence"/>
</dbReference>